<dbReference type="AlphaFoldDB" id="A0A835D6M5"/>
<sequence>MWPCFRLPKEREEERHFLENGALLLEELITSFNGRSNPIRSFSKKELKRATNNYHQDGISHQHGPYNFYKGNFKDRAILVKKFTGHAPQNFIGECINEVAVASQISNHNNVLKLLGCCLETEIPILVYEFAASGRLSDYIYEKELSTSKKYPLLSWERKLKIVTEIADAIAYLHNGTSKPIIHRFINCGTIFLDQHHVAKLSEFGLSVSIPLGATHVDANVSTWPMEFIAPESERIGRFTAKSDVGSLGGVLLEILTGKLISDMIKEVCGARVLDQGESQFRWLNSEFLLAEDNEKNYRVYLEANLVKGNKEQLMACVGLAMRCVRRNPDERPSMMEAAKELRRIRSFQQDSL</sequence>
<dbReference type="GO" id="GO:0004674">
    <property type="term" value="F:protein serine/threonine kinase activity"/>
    <property type="evidence" value="ECO:0007669"/>
    <property type="project" value="TreeGrafter"/>
</dbReference>
<evidence type="ECO:0000313" key="5">
    <source>
        <dbReference type="Proteomes" id="UP000655225"/>
    </source>
</evidence>
<comment type="caution">
    <text evidence="4">The sequence shown here is derived from an EMBL/GenBank/DDBJ whole genome shotgun (WGS) entry which is preliminary data.</text>
</comment>
<dbReference type="Gene3D" id="1.10.510.10">
    <property type="entry name" value="Transferase(Phosphotransferase) domain 1"/>
    <property type="match status" value="1"/>
</dbReference>
<dbReference type="GO" id="GO:0005886">
    <property type="term" value="C:plasma membrane"/>
    <property type="evidence" value="ECO:0007669"/>
    <property type="project" value="TreeGrafter"/>
</dbReference>
<dbReference type="SUPFAM" id="SSF56112">
    <property type="entry name" value="Protein kinase-like (PK-like)"/>
    <property type="match status" value="1"/>
</dbReference>
<evidence type="ECO:0000259" key="3">
    <source>
        <dbReference type="PROSITE" id="PS50011"/>
    </source>
</evidence>
<reference evidence="4 5" key="1">
    <citation type="submission" date="2020-04" db="EMBL/GenBank/DDBJ databases">
        <title>Plant Genome Project.</title>
        <authorList>
            <person name="Zhang R.-G."/>
        </authorList>
    </citation>
    <scope>NUCLEOTIDE SEQUENCE [LARGE SCALE GENOMIC DNA]</scope>
    <source>
        <strain evidence="4">YNK0</strain>
        <tissue evidence="4">Leaf</tissue>
    </source>
</reference>
<dbReference type="GO" id="GO:0005524">
    <property type="term" value="F:ATP binding"/>
    <property type="evidence" value="ECO:0007669"/>
    <property type="project" value="UniProtKB-KW"/>
</dbReference>
<accession>A0A835D6M5</accession>
<gene>
    <name evidence="4" type="ORF">HHK36_022291</name>
</gene>
<dbReference type="PROSITE" id="PS50011">
    <property type="entry name" value="PROTEIN_KINASE_DOM"/>
    <property type="match status" value="1"/>
</dbReference>
<name>A0A835D6M5_TETSI</name>
<dbReference type="InterPro" id="IPR045274">
    <property type="entry name" value="WAK-like"/>
</dbReference>
<dbReference type="InterPro" id="IPR000719">
    <property type="entry name" value="Prot_kinase_dom"/>
</dbReference>
<dbReference type="Pfam" id="PF07714">
    <property type="entry name" value="PK_Tyr_Ser-Thr"/>
    <property type="match status" value="1"/>
</dbReference>
<organism evidence="4 5">
    <name type="scientific">Tetracentron sinense</name>
    <name type="common">Spur-leaf</name>
    <dbReference type="NCBI Taxonomy" id="13715"/>
    <lineage>
        <taxon>Eukaryota</taxon>
        <taxon>Viridiplantae</taxon>
        <taxon>Streptophyta</taxon>
        <taxon>Embryophyta</taxon>
        <taxon>Tracheophyta</taxon>
        <taxon>Spermatophyta</taxon>
        <taxon>Magnoliopsida</taxon>
        <taxon>Trochodendrales</taxon>
        <taxon>Trochodendraceae</taxon>
        <taxon>Tetracentron</taxon>
    </lineage>
</organism>
<dbReference type="InterPro" id="IPR001245">
    <property type="entry name" value="Ser-Thr/Tyr_kinase_cat_dom"/>
</dbReference>
<dbReference type="GO" id="GO:0007166">
    <property type="term" value="P:cell surface receptor signaling pathway"/>
    <property type="evidence" value="ECO:0007669"/>
    <property type="project" value="InterPro"/>
</dbReference>
<dbReference type="Proteomes" id="UP000655225">
    <property type="component" value="Unassembled WGS sequence"/>
</dbReference>
<keyword evidence="2" id="KW-0067">ATP-binding</keyword>
<dbReference type="InterPro" id="IPR011009">
    <property type="entry name" value="Kinase-like_dom_sf"/>
</dbReference>
<feature type="domain" description="Protein kinase" evidence="3">
    <location>
        <begin position="25"/>
        <end position="349"/>
    </location>
</feature>
<evidence type="ECO:0000256" key="2">
    <source>
        <dbReference type="ARBA" id="ARBA00022840"/>
    </source>
</evidence>
<keyword evidence="5" id="KW-1185">Reference proteome</keyword>
<dbReference type="PANTHER" id="PTHR27005:SF522">
    <property type="entry name" value="NON-FUNCTIONAL PSEUDOKINASE ZED1-LIKE"/>
    <property type="match status" value="1"/>
</dbReference>
<dbReference type="EMBL" id="JABCRI010000016">
    <property type="protein sequence ID" value="KAF8391951.1"/>
    <property type="molecule type" value="Genomic_DNA"/>
</dbReference>
<keyword evidence="1" id="KW-0547">Nucleotide-binding</keyword>
<evidence type="ECO:0000313" key="4">
    <source>
        <dbReference type="EMBL" id="KAF8391951.1"/>
    </source>
</evidence>
<dbReference type="OrthoDB" id="1936432at2759"/>
<proteinExistence type="predicted"/>
<dbReference type="PIRSF" id="PIRSF000654">
    <property type="entry name" value="Integrin-linked_kinase"/>
    <property type="match status" value="1"/>
</dbReference>
<dbReference type="Gene3D" id="3.30.200.20">
    <property type="entry name" value="Phosphorylase Kinase, domain 1"/>
    <property type="match status" value="1"/>
</dbReference>
<dbReference type="PANTHER" id="PTHR27005">
    <property type="entry name" value="WALL-ASSOCIATED RECEPTOR KINASE-LIKE 21"/>
    <property type="match status" value="1"/>
</dbReference>
<protein>
    <recommendedName>
        <fullName evidence="3">Protein kinase domain-containing protein</fullName>
    </recommendedName>
</protein>
<evidence type="ECO:0000256" key="1">
    <source>
        <dbReference type="ARBA" id="ARBA00022741"/>
    </source>
</evidence>